<dbReference type="STRING" id="1499688.BN000_03135"/>
<dbReference type="InterPro" id="IPR004992">
    <property type="entry name" value="EutN_CcmL"/>
</dbReference>
<dbReference type="Proteomes" id="UP000199087">
    <property type="component" value="Unassembled WGS sequence"/>
</dbReference>
<dbReference type="AlphaFoldDB" id="A0A0U1NYT3"/>
<proteinExistence type="predicted"/>
<keyword evidence="2" id="KW-1282">Carboxysome</keyword>
<accession>A0A0U1NYT3</accession>
<comment type="subcellular location">
    <subcellularLocation>
        <location evidence="1">Carboxysome</location>
    </subcellularLocation>
</comment>
<dbReference type="InterPro" id="IPR036677">
    <property type="entry name" value="EutN_CcmL_sf"/>
</dbReference>
<name>A0A0U1NYT3_9BACI</name>
<protein>
    <submittedName>
        <fullName evidence="4">Carbon dioxide concentrating mechanism protein CcmL</fullName>
    </submittedName>
</protein>
<evidence type="ECO:0000256" key="1">
    <source>
        <dbReference type="ARBA" id="ARBA00023587"/>
    </source>
</evidence>
<dbReference type="Gene3D" id="2.40.50.220">
    <property type="entry name" value="EutN/Ccml"/>
    <property type="match status" value="1"/>
</dbReference>
<evidence type="ECO:0000256" key="3">
    <source>
        <dbReference type="ARBA" id="ARBA00024446"/>
    </source>
</evidence>
<dbReference type="PANTHER" id="PTHR36539:SF1">
    <property type="entry name" value="BACTERIAL MICROCOMPARTMENT SHELL VERTEX PROTEIN EUTN"/>
    <property type="match status" value="1"/>
</dbReference>
<evidence type="ECO:0000256" key="2">
    <source>
        <dbReference type="ARBA" id="ARBA00023669"/>
    </source>
</evidence>
<organism evidence="4 5">
    <name type="scientific">Neobacillus massiliamazoniensis</name>
    <dbReference type="NCBI Taxonomy" id="1499688"/>
    <lineage>
        <taxon>Bacteria</taxon>
        <taxon>Bacillati</taxon>
        <taxon>Bacillota</taxon>
        <taxon>Bacilli</taxon>
        <taxon>Bacillales</taxon>
        <taxon>Bacillaceae</taxon>
        <taxon>Neobacillus</taxon>
    </lineage>
</organism>
<evidence type="ECO:0000313" key="5">
    <source>
        <dbReference type="Proteomes" id="UP000199087"/>
    </source>
</evidence>
<dbReference type="CDD" id="cd01614">
    <property type="entry name" value="EutN_CcmL"/>
    <property type="match status" value="1"/>
</dbReference>
<reference evidence="5" key="1">
    <citation type="submission" date="2015-05" db="EMBL/GenBank/DDBJ databases">
        <authorList>
            <person name="Urmite Genomes"/>
        </authorList>
    </citation>
    <scope>NUCLEOTIDE SEQUENCE [LARGE SCALE GENOMIC DNA]</scope>
    <source>
        <strain evidence="5">LF1</strain>
    </source>
</reference>
<gene>
    <name evidence="4" type="primary">ccmL</name>
    <name evidence="4" type="ORF">BN000_03135</name>
</gene>
<dbReference type="EMBL" id="CVRB01000003">
    <property type="protein sequence ID" value="CRK83176.1"/>
    <property type="molecule type" value="Genomic_DNA"/>
</dbReference>
<keyword evidence="3" id="KW-1283">Bacterial microcompartment</keyword>
<dbReference type="Pfam" id="PF03319">
    <property type="entry name" value="EutN_CcmL"/>
    <property type="match status" value="1"/>
</dbReference>
<dbReference type="OrthoDB" id="196195at2"/>
<dbReference type="GO" id="GO:0031470">
    <property type="term" value="C:carboxysome"/>
    <property type="evidence" value="ECO:0007669"/>
    <property type="project" value="UniProtKB-SubCell"/>
</dbReference>
<sequence>MKLGKVVGNIVSTIKTPSHQNKKLMVVIPVDASRKEIGEPMIAFDRFHAGIGDYVLIIEEGGSARDILGDEKGAFDAVIAGIIDQLP</sequence>
<dbReference type="PANTHER" id="PTHR36539">
    <property type="entry name" value="ETHANOLAMINE UTILIZATION PROTEIN EUTN"/>
    <property type="match status" value="1"/>
</dbReference>
<dbReference type="SUPFAM" id="SSF159133">
    <property type="entry name" value="EutN/CcmL-like"/>
    <property type="match status" value="1"/>
</dbReference>
<evidence type="ECO:0000313" key="4">
    <source>
        <dbReference type="EMBL" id="CRK83176.1"/>
    </source>
</evidence>
<dbReference type="PROSITE" id="PS51932">
    <property type="entry name" value="BMV"/>
    <property type="match status" value="1"/>
</dbReference>
<keyword evidence="5" id="KW-1185">Reference proteome</keyword>